<dbReference type="EMBL" id="CP076723">
    <property type="protein sequence ID" value="QWV94882.1"/>
    <property type="molecule type" value="Genomic_DNA"/>
</dbReference>
<protein>
    <submittedName>
        <fullName evidence="2">Plasmid pRiA4b ORF-3 family protein</fullName>
    </submittedName>
</protein>
<dbReference type="Pfam" id="PF07929">
    <property type="entry name" value="PRiA4_ORF3"/>
    <property type="match status" value="1"/>
</dbReference>
<dbReference type="PANTHER" id="PTHR41878:SF1">
    <property type="entry name" value="TNPR PROTEIN"/>
    <property type="match status" value="1"/>
</dbReference>
<evidence type="ECO:0000313" key="2">
    <source>
        <dbReference type="EMBL" id="QWV94882.1"/>
    </source>
</evidence>
<feature type="domain" description="Plasmid pRiA4b Orf3-like" evidence="1">
    <location>
        <begin position="6"/>
        <end position="188"/>
    </location>
</feature>
<name>A0ABX8JCN3_9BACT</name>
<evidence type="ECO:0000313" key="3">
    <source>
        <dbReference type="Proteomes" id="UP000683557"/>
    </source>
</evidence>
<dbReference type="RefSeq" id="WP_216801595.1">
    <property type="nucleotide sequence ID" value="NZ_CP076723.1"/>
</dbReference>
<dbReference type="PANTHER" id="PTHR41878">
    <property type="entry name" value="LEXA REPRESSOR-RELATED"/>
    <property type="match status" value="1"/>
</dbReference>
<dbReference type="Proteomes" id="UP000683557">
    <property type="component" value="Chromosome"/>
</dbReference>
<dbReference type="InterPro" id="IPR012912">
    <property type="entry name" value="Plasmid_pRiA4b_Orf3-like"/>
</dbReference>
<keyword evidence="3" id="KW-1185">Reference proteome</keyword>
<proteinExistence type="predicted"/>
<organism evidence="2 3">
    <name type="scientific">Geomonas oryzisoli</name>
    <dbReference type="NCBI Taxonomy" id="2847992"/>
    <lineage>
        <taxon>Bacteria</taxon>
        <taxon>Pseudomonadati</taxon>
        <taxon>Thermodesulfobacteriota</taxon>
        <taxon>Desulfuromonadia</taxon>
        <taxon>Geobacterales</taxon>
        <taxon>Geobacteraceae</taxon>
        <taxon>Geomonas</taxon>
    </lineage>
</organism>
<sequence>MPPKKQIYQFKITLQGIKPPIWRRIQVPSTYTFYDLHVAIQDAMGWLDYHQHEFRIQANTGETFVFGIPREDGSFMLANDRILAGWRHKISKYETIIPRTFMYTYDYGDDWRHKIDFEEIRPAEPGVTYPRCIKGKRACPPEDSGGAWRYPYLLEVLGNPQHPEYEDTVQCIEAQKGDIFDPEHFDPAEVEFDNPKERLRRTNR</sequence>
<evidence type="ECO:0000259" key="1">
    <source>
        <dbReference type="Pfam" id="PF07929"/>
    </source>
</evidence>
<accession>A0ABX8JCN3</accession>
<gene>
    <name evidence="2" type="ORF">KP004_06810</name>
</gene>
<reference evidence="2 3" key="1">
    <citation type="submission" date="2021-06" db="EMBL/GenBank/DDBJ databases">
        <title>Gemonas diversity in paddy soil.</title>
        <authorList>
            <person name="Liu G."/>
        </authorList>
    </citation>
    <scope>NUCLEOTIDE SEQUENCE [LARGE SCALE GENOMIC DNA]</scope>
    <source>
        <strain evidence="2 3">RG10</strain>
    </source>
</reference>